<gene>
    <name evidence="5" type="ORF">IPJ27_09000</name>
</gene>
<accession>A0A935PWY6</accession>
<dbReference type="InterPro" id="IPR001343">
    <property type="entry name" value="Hemolysn_Ca-bd"/>
</dbReference>
<evidence type="ECO:0000313" key="6">
    <source>
        <dbReference type="Proteomes" id="UP000697998"/>
    </source>
</evidence>
<dbReference type="Pfam" id="PF01839">
    <property type="entry name" value="FG-GAP"/>
    <property type="match status" value="1"/>
</dbReference>
<reference evidence="5 6" key="1">
    <citation type="submission" date="2020-10" db="EMBL/GenBank/DDBJ databases">
        <title>Connecting structure to function with the recovery of over 1000 high-quality activated sludge metagenome-assembled genomes encoding full-length rRNA genes using long-read sequencing.</title>
        <authorList>
            <person name="Singleton C.M."/>
            <person name="Petriglieri F."/>
            <person name="Kristensen J.M."/>
            <person name="Kirkegaard R.H."/>
            <person name="Michaelsen T.Y."/>
            <person name="Andersen M.H."/>
            <person name="Karst S.M."/>
            <person name="Dueholm M.S."/>
            <person name="Nielsen P.H."/>
            <person name="Albertsen M."/>
        </authorList>
    </citation>
    <scope>NUCLEOTIDE SEQUENCE [LARGE SCALE GENOMIC DNA]</scope>
    <source>
        <strain evidence="5">EsbW_18-Q3-R4-48_BATAC.285</strain>
    </source>
</reference>
<dbReference type="Gene3D" id="2.130.10.130">
    <property type="entry name" value="Integrin alpha, N-terminal"/>
    <property type="match status" value="1"/>
</dbReference>
<protein>
    <submittedName>
        <fullName evidence="5">FG-GAP repeat protein</fullName>
    </submittedName>
</protein>
<sequence>MAGRSYVVFGQTGGTAIDLSTIAAGSGGFVINGECRYDGSGNSVAAAGDVNGDGLSDLIVGASLSDPAAGSGAGRSYVIFGNTSGAFAQTAVDQLGTSAADTLTGTAAAETLVANAGNDTLIGNGGADVLYGGAGDDRFVLYASNIAALAAGFTDGQLARIDGGSGIDTITLAGSGLALDLTTIANQGASTPGSHLAPRIHRAPRHYRQRQQHPGPRRQRRP</sequence>
<dbReference type="PROSITE" id="PS00330">
    <property type="entry name" value="HEMOLYSIN_CALCIUM"/>
    <property type="match status" value="1"/>
</dbReference>
<dbReference type="EMBL" id="JADJMH010000006">
    <property type="protein sequence ID" value="MBK7674883.1"/>
    <property type="molecule type" value="Genomic_DNA"/>
</dbReference>
<proteinExistence type="predicted"/>
<keyword evidence="3" id="KW-0325">Glycoprotein</keyword>
<dbReference type="InterPro" id="IPR011049">
    <property type="entry name" value="Serralysin-like_metalloprot_C"/>
</dbReference>
<dbReference type="AlphaFoldDB" id="A0A935PWY6"/>
<dbReference type="PROSITE" id="PS51470">
    <property type="entry name" value="FG_GAP"/>
    <property type="match status" value="1"/>
</dbReference>
<organism evidence="5 6">
    <name type="scientific">Candidatus Accumulibacter proximus</name>
    <dbReference type="NCBI Taxonomy" id="2954385"/>
    <lineage>
        <taxon>Bacteria</taxon>
        <taxon>Pseudomonadati</taxon>
        <taxon>Pseudomonadota</taxon>
        <taxon>Betaproteobacteria</taxon>
        <taxon>Candidatus Accumulibacter</taxon>
    </lineage>
</organism>
<evidence type="ECO:0000256" key="3">
    <source>
        <dbReference type="ARBA" id="ARBA00023180"/>
    </source>
</evidence>
<evidence type="ECO:0000256" key="4">
    <source>
        <dbReference type="SAM" id="MobiDB-lite"/>
    </source>
</evidence>
<dbReference type="InterPro" id="IPR028994">
    <property type="entry name" value="Integrin_alpha_N"/>
</dbReference>
<keyword evidence="1" id="KW-0732">Signal</keyword>
<dbReference type="PRINTS" id="PR00313">
    <property type="entry name" value="CABNDNGRPT"/>
</dbReference>
<dbReference type="Pfam" id="PF00353">
    <property type="entry name" value="HemolysinCabind"/>
    <property type="match status" value="1"/>
</dbReference>
<comment type="caution">
    <text evidence="5">The sequence shown here is derived from an EMBL/GenBank/DDBJ whole genome shotgun (WGS) entry which is preliminary data.</text>
</comment>
<evidence type="ECO:0000256" key="1">
    <source>
        <dbReference type="ARBA" id="ARBA00022729"/>
    </source>
</evidence>
<dbReference type="InterPro" id="IPR018511">
    <property type="entry name" value="Hemolysin-typ_Ca-bd_CS"/>
</dbReference>
<dbReference type="SUPFAM" id="SSF51120">
    <property type="entry name" value="beta-Roll"/>
    <property type="match status" value="1"/>
</dbReference>
<evidence type="ECO:0000313" key="5">
    <source>
        <dbReference type="EMBL" id="MBK7674883.1"/>
    </source>
</evidence>
<dbReference type="Proteomes" id="UP000697998">
    <property type="component" value="Unassembled WGS sequence"/>
</dbReference>
<dbReference type="InterPro" id="IPR013519">
    <property type="entry name" value="Int_alpha_beta-p"/>
</dbReference>
<feature type="region of interest" description="Disordered" evidence="4">
    <location>
        <begin position="188"/>
        <end position="222"/>
    </location>
</feature>
<keyword evidence="2" id="KW-0677">Repeat</keyword>
<feature type="compositionally biased region" description="Basic residues" evidence="4">
    <location>
        <begin position="198"/>
        <end position="222"/>
    </location>
</feature>
<name>A0A935PWY6_9PROT</name>
<dbReference type="SMART" id="SM00191">
    <property type="entry name" value="Int_alpha"/>
    <property type="match status" value="1"/>
</dbReference>
<evidence type="ECO:0000256" key="2">
    <source>
        <dbReference type="ARBA" id="ARBA00022737"/>
    </source>
</evidence>
<dbReference type="InterPro" id="IPR013517">
    <property type="entry name" value="FG-GAP"/>
</dbReference>
<dbReference type="GO" id="GO:0005509">
    <property type="term" value="F:calcium ion binding"/>
    <property type="evidence" value="ECO:0007669"/>
    <property type="project" value="InterPro"/>
</dbReference>